<dbReference type="EMBL" id="FOXO01000050">
    <property type="protein sequence ID" value="SFQ45331.1"/>
    <property type="molecule type" value="Genomic_DNA"/>
</dbReference>
<evidence type="ECO:0000256" key="1">
    <source>
        <dbReference type="SAM" id="Phobius"/>
    </source>
</evidence>
<keyword evidence="3" id="KW-1185">Reference proteome</keyword>
<feature type="transmembrane region" description="Helical" evidence="1">
    <location>
        <begin position="82"/>
        <end position="101"/>
    </location>
</feature>
<organism evidence="2 3">
    <name type="scientific">Butyrivibrio proteoclasticus</name>
    <dbReference type="NCBI Taxonomy" id="43305"/>
    <lineage>
        <taxon>Bacteria</taxon>
        <taxon>Bacillati</taxon>
        <taxon>Bacillota</taxon>
        <taxon>Clostridia</taxon>
        <taxon>Lachnospirales</taxon>
        <taxon>Lachnospiraceae</taxon>
        <taxon>Butyrivibrio</taxon>
    </lineage>
</organism>
<evidence type="ECO:0000313" key="2">
    <source>
        <dbReference type="EMBL" id="SFQ45331.1"/>
    </source>
</evidence>
<accession>A0A1I5YM81</accession>
<evidence type="ECO:0000313" key="3">
    <source>
        <dbReference type="Proteomes" id="UP000182624"/>
    </source>
</evidence>
<dbReference type="AlphaFoldDB" id="A0A1I5YM81"/>
<name>A0A1I5YM81_9FIRM</name>
<feature type="transmembrane region" description="Helical" evidence="1">
    <location>
        <begin position="7"/>
        <end position="29"/>
    </location>
</feature>
<keyword evidence="1" id="KW-1133">Transmembrane helix</keyword>
<dbReference type="Proteomes" id="UP000182624">
    <property type="component" value="Unassembled WGS sequence"/>
</dbReference>
<feature type="transmembrane region" description="Helical" evidence="1">
    <location>
        <begin position="49"/>
        <end position="70"/>
    </location>
</feature>
<proteinExistence type="predicted"/>
<reference evidence="3" key="1">
    <citation type="submission" date="2016-10" db="EMBL/GenBank/DDBJ databases">
        <authorList>
            <person name="Varghese N."/>
            <person name="Submissions S."/>
        </authorList>
    </citation>
    <scope>NUCLEOTIDE SEQUENCE [LARGE SCALE GENOMIC DNA]</scope>
    <source>
        <strain evidence="3">P18</strain>
    </source>
</reference>
<keyword evidence="1" id="KW-0812">Transmembrane</keyword>
<dbReference type="OrthoDB" id="2039553at2"/>
<dbReference type="RefSeq" id="WP_083413650.1">
    <property type="nucleotide sequence ID" value="NZ_FOXO01000050.1"/>
</dbReference>
<gene>
    <name evidence="2" type="ORF">SAMN04487928_15012</name>
</gene>
<keyword evidence="1" id="KW-0472">Membrane</keyword>
<sequence length="243" mass="27516">MKKVGIAIITALNFIGLICLIYYAVPYIMHDTSIPNPDAMLPMYRWEGAGITLLVGTIPLIVANFLAFIFVWKEKIKFPARLLFFLPGIICISLATSYLLYDGSASASDPTLLWLYDKGGINVIWGDPLNAMDTHGGFHGDGSSLHVYHYTDSSMQPEMEESELWKELPLSENVFNLIRNTIGNECAEAIPEVTNGYYFFYDRHSQAQNPYDESELWNRHSINCTVAIYDADEDILYVFEEDT</sequence>
<protein>
    <submittedName>
        <fullName evidence="2">Uncharacterized protein</fullName>
    </submittedName>
</protein>